<protein>
    <submittedName>
        <fullName evidence="1">Uncharacterized protein</fullName>
    </submittedName>
</protein>
<reference evidence="1 2" key="1">
    <citation type="journal article" date="2016" name="Nat. Commun.">
        <title>Thousands of microbial genomes shed light on interconnected biogeochemical processes in an aquifer system.</title>
        <authorList>
            <person name="Anantharaman K."/>
            <person name="Brown C.T."/>
            <person name="Hug L.A."/>
            <person name="Sharon I."/>
            <person name="Castelle C.J."/>
            <person name="Probst A.J."/>
            <person name="Thomas B.C."/>
            <person name="Singh A."/>
            <person name="Wilkins M.J."/>
            <person name="Karaoz U."/>
            <person name="Brodie E.L."/>
            <person name="Williams K.H."/>
            <person name="Hubbard S.S."/>
            <person name="Banfield J.F."/>
        </authorList>
    </citation>
    <scope>NUCLEOTIDE SEQUENCE [LARGE SCALE GENOMIC DNA]</scope>
</reference>
<dbReference type="AlphaFoldDB" id="A0A1F4S5Y5"/>
<sequence>MVMISSVERQSYTGVERRAGRLISEGFMRKERVALKSEMLTERDVALALLSPDLHNDVELVTALENNLLLLGIDVQTKVVNPKLFLSGIKKENLLQLLQLKIRNVDATAYHEANLWMEKIETNRKAGESTHSFARGFVDTNNLSLHEAVSFPNDWGFFDEYNSVDTFVAKRLLARVCNSEGIFIKI</sequence>
<proteinExistence type="predicted"/>
<dbReference type="Proteomes" id="UP000177905">
    <property type="component" value="Unassembled WGS sequence"/>
</dbReference>
<gene>
    <name evidence="1" type="ORF">A2290_05865</name>
</gene>
<evidence type="ECO:0000313" key="2">
    <source>
        <dbReference type="Proteomes" id="UP000177905"/>
    </source>
</evidence>
<dbReference type="EMBL" id="MEUA01000017">
    <property type="protein sequence ID" value="OGC15844.1"/>
    <property type="molecule type" value="Genomic_DNA"/>
</dbReference>
<organism evidence="1 2">
    <name type="scientific">candidate division WOR-1 bacterium RIFOXYB2_FULL_36_35</name>
    <dbReference type="NCBI Taxonomy" id="1802578"/>
    <lineage>
        <taxon>Bacteria</taxon>
        <taxon>Bacillati</taxon>
        <taxon>Saganbacteria</taxon>
    </lineage>
</organism>
<evidence type="ECO:0000313" key="1">
    <source>
        <dbReference type="EMBL" id="OGC15844.1"/>
    </source>
</evidence>
<comment type="caution">
    <text evidence="1">The sequence shown here is derived from an EMBL/GenBank/DDBJ whole genome shotgun (WGS) entry which is preliminary data.</text>
</comment>
<name>A0A1F4S5Y5_UNCSA</name>
<accession>A0A1F4S5Y5</accession>